<dbReference type="PATRIC" id="fig|1538.10.peg.178"/>
<dbReference type="SUPFAM" id="SSF53807">
    <property type="entry name" value="Helical backbone' metal receptor"/>
    <property type="match status" value="1"/>
</dbReference>
<dbReference type="InterPro" id="IPR050902">
    <property type="entry name" value="ABC_Transporter_SBP"/>
</dbReference>
<dbReference type="PROSITE" id="PS51257">
    <property type="entry name" value="PROKAR_LIPOPROTEIN"/>
    <property type="match status" value="1"/>
</dbReference>
<dbReference type="OrthoDB" id="9787830at2"/>
<feature type="domain" description="Fe/B12 periplasmic-binding" evidence="2">
    <location>
        <begin position="58"/>
        <end position="335"/>
    </location>
</feature>
<dbReference type="PROSITE" id="PS50983">
    <property type="entry name" value="FE_B12_PBP"/>
    <property type="match status" value="1"/>
</dbReference>
<gene>
    <name evidence="3" type="primary">btuF_3</name>
    <name evidence="3" type="ORF">WY13_01275</name>
</gene>
<reference evidence="3 4" key="1">
    <citation type="journal article" date="2015" name="Biotechnol. Bioeng.">
        <title>Genome sequence and phenotypic characterization of Caulobacter segnis.</title>
        <authorList>
            <person name="Patel S."/>
            <person name="Fletcher B."/>
            <person name="Scott D.C."/>
            <person name="Ely B."/>
        </authorList>
    </citation>
    <scope>NUCLEOTIDE SEQUENCE [LARGE SCALE GENOMIC DNA]</scope>
    <source>
        <strain evidence="3 4">ERI-2</strain>
    </source>
</reference>
<sequence length="370" mass="41871">MKSRISKRAIVVVMAIVFVLTMFFGCGNKKSSAVSETEKVSITDMAERNVKIPADINKVLSVSPATTTAVYMLAPEKLVGWNMKFSSDNAKYILKKYQNLPMVGSWSGKNDINYETYISMKPDIVMDNSENNSITNVRQQKLGSIPVVVVHDLDTQNFVPYITFMGKVLGAKQKADKLISFYNNVKKKVESKVSNIPDEQKVKVYYAEGPKGLQTDYDSGPSAFKTNYASLKNNQHTQLIYLCGGLNVARGTGINNTSEVSIEKVLQWNPDVIITNNPQFYKSVYSDSSWQNIKAVKEHRIYLTPTKPFNWVDRPPGINTIIGIPWTAKMLYPDKFEDMDLNKLTKEFYSEFYHMNLTDSDINVLLNNQQ</sequence>
<evidence type="ECO:0000259" key="2">
    <source>
        <dbReference type="PROSITE" id="PS50983"/>
    </source>
</evidence>
<evidence type="ECO:0000256" key="1">
    <source>
        <dbReference type="ARBA" id="ARBA00008814"/>
    </source>
</evidence>
<dbReference type="InterPro" id="IPR002491">
    <property type="entry name" value="ABC_transptr_periplasmic_BD"/>
</dbReference>
<dbReference type="Proteomes" id="UP000077407">
    <property type="component" value="Unassembled WGS sequence"/>
</dbReference>
<dbReference type="Gene3D" id="1.20.58.2180">
    <property type="match status" value="1"/>
</dbReference>
<evidence type="ECO:0000313" key="4">
    <source>
        <dbReference type="Proteomes" id="UP000077407"/>
    </source>
</evidence>
<accession>A0A162L2V8</accession>
<evidence type="ECO:0000313" key="3">
    <source>
        <dbReference type="EMBL" id="OAA90372.1"/>
    </source>
</evidence>
<dbReference type="Gene3D" id="3.40.50.1980">
    <property type="entry name" value="Nitrogenase molybdenum iron protein domain"/>
    <property type="match status" value="2"/>
</dbReference>
<dbReference type="AlphaFoldDB" id="A0A162L2V8"/>
<proteinExistence type="inferred from homology"/>
<protein>
    <submittedName>
        <fullName evidence="3">Vitamin B12-binding protein</fullName>
    </submittedName>
</protein>
<dbReference type="PANTHER" id="PTHR30535:SF34">
    <property type="entry name" value="MOLYBDATE-BINDING PROTEIN MOLA"/>
    <property type="match status" value="1"/>
</dbReference>
<name>A0A162L2V8_9CLOT</name>
<dbReference type="EMBL" id="LITT01000011">
    <property type="protein sequence ID" value="OAA90372.1"/>
    <property type="molecule type" value="Genomic_DNA"/>
</dbReference>
<organism evidence="3 4">
    <name type="scientific">Clostridium ljungdahlii</name>
    <dbReference type="NCBI Taxonomy" id="1538"/>
    <lineage>
        <taxon>Bacteria</taxon>
        <taxon>Bacillati</taxon>
        <taxon>Bacillota</taxon>
        <taxon>Clostridia</taxon>
        <taxon>Eubacteriales</taxon>
        <taxon>Clostridiaceae</taxon>
        <taxon>Clostridium</taxon>
    </lineage>
</organism>
<dbReference type="PANTHER" id="PTHR30535">
    <property type="entry name" value="VITAMIN B12-BINDING PROTEIN"/>
    <property type="match status" value="1"/>
</dbReference>
<dbReference type="RefSeq" id="WP_063554825.1">
    <property type="nucleotide sequence ID" value="NZ_LITT01000011.1"/>
</dbReference>
<dbReference type="Pfam" id="PF01497">
    <property type="entry name" value="Peripla_BP_2"/>
    <property type="match status" value="1"/>
</dbReference>
<comment type="similarity">
    <text evidence="1">Belongs to the bacterial solute-binding protein 8 family.</text>
</comment>
<comment type="caution">
    <text evidence="3">The sequence shown here is derived from an EMBL/GenBank/DDBJ whole genome shotgun (WGS) entry which is preliminary data.</text>
</comment>